<keyword evidence="2" id="KW-1133">Transmembrane helix</keyword>
<organism evidence="3 4">
    <name type="scientific">Ajellomyces capsulatus (strain H88)</name>
    <name type="common">Darling's disease fungus</name>
    <name type="synonym">Histoplasma capsulatum</name>
    <dbReference type="NCBI Taxonomy" id="544711"/>
    <lineage>
        <taxon>Eukaryota</taxon>
        <taxon>Fungi</taxon>
        <taxon>Dikarya</taxon>
        <taxon>Ascomycota</taxon>
        <taxon>Pezizomycotina</taxon>
        <taxon>Eurotiomycetes</taxon>
        <taxon>Eurotiomycetidae</taxon>
        <taxon>Onygenales</taxon>
        <taxon>Ajellomycetaceae</taxon>
        <taxon>Histoplasma</taxon>
    </lineage>
</organism>
<evidence type="ECO:0000256" key="1">
    <source>
        <dbReference type="SAM" id="MobiDB-lite"/>
    </source>
</evidence>
<dbReference type="AlphaFoldDB" id="A0A8A1LS72"/>
<reference evidence="3" key="1">
    <citation type="submission" date="2021-01" db="EMBL/GenBank/DDBJ databases">
        <title>Chromosome-level genome assembly of a human fungal pathogen reveals clustering of transcriptionally co-regulated genes.</title>
        <authorList>
            <person name="Voorhies M."/>
            <person name="Cohen S."/>
            <person name="Shea T.P."/>
            <person name="Petrus S."/>
            <person name="Munoz J.F."/>
            <person name="Poplawski S."/>
            <person name="Goldman W.E."/>
            <person name="Michael T."/>
            <person name="Cuomo C.A."/>
            <person name="Sil A."/>
            <person name="Beyhan S."/>
        </authorList>
    </citation>
    <scope>NUCLEOTIDE SEQUENCE</scope>
    <source>
        <strain evidence="3">H88</strain>
    </source>
</reference>
<feature type="transmembrane region" description="Helical" evidence="2">
    <location>
        <begin position="320"/>
        <end position="343"/>
    </location>
</feature>
<accession>A0A8A1LS72</accession>
<keyword evidence="2" id="KW-0812">Transmembrane</keyword>
<dbReference type="EMBL" id="CP069105">
    <property type="protein sequence ID" value="QSS55284.1"/>
    <property type="molecule type" value="Genomic_DNA"/>
</dbReference>
<evidence type="ECO:0000313" key="4">
    <source>
        <dbReference type="Proteomes" id="UP000663419"/>
    </source>
</evidence>
<dbReference type="VEuPathDB" id="FungiDB:I7I53_03126"/>
<sequence length="357" mass="38905">MSGSRWRLQLLQCCRSSWRYISAVPVFALPLSQKKNLVGSLYTLFCIEGCSTATECVHIYKTIMPSDSSIQQSLIDTIERSFYRKIPLNSQEPERERTDLHPPEKDLGIETHISDHSYQPHPITPGRLESTDQVPPLIPREQQHHHHNHREMFGHPIGGLTFILHWGCAVLTVAATVLFGIWAPLSYQETKEANKGNDEMQRALILSAESANEIATSALLAASRQLQFATAQASAISNLQEQLAAMGQVALLQFCNAQTRGDFAPCSSFINSAQLTSLVSQIATPIPTIPLPTASAGPTNSSPGPGDNDSGSPSGSGLSIGSILGIVFGGTAALGIVTGYLVWRYQRGRLLDSRRYQ</sequence>
<protein>
    <submittedName>
        <fullName evidence="3">Uncharacterized protein</fullName>
    </submittedName>
</protein>
<evidence type="ECO:0000256" key="2">
    <source>
        <dbReference type="SAM" id="Phobius"/>
    </source>
</evidence>
<proteinExistence type="predicted"/>
<name>A0A8A1LS72_AJEC8</name>
<feature type="region of interest" description="Disordered" evidence="1">
    <location>
        <begin position="290"/>
        <end position="315"/>
    </location>
</feature>
<keyword evidence="2" id="KW-0472">Membrane</keyword>
<gene>
    <name evidence="3" type="ORF">I7I53_03126</name>
</gene>
<feature type="transmembrane region" description="Helical" evidence="2">
    <location>
        <begin position="157"/>
        <end position="182"/>
    </location>
</feature>
<evidence type="ECO:0000313" key="3">
    <source>
        <dbReference type="EMBL" id="QSS55284.1"/>
    </source>
</evidence>
<dbReference type="Proteomes" id="UP000663419">
    <property type="component" value="Chromosome 4"/>
</dbReference>